<keyword evidence="1" id="KW-0812">Transmembrane</keyword>
<evidence type="ECO:0000313" key="2">
    <source>
        <dbReference type="EMBL" id="MBB3842030.1"/>
    </source>
</evidence>
<comment type="caution">
    <text evidence="2">The sequence shown here is derived from an EMBL/GenBank/DDBJ whole genome shotgun (WGS) entry which is preliminary data.</text>
</comment>
<dbReference type="Proteomes" id="UP000541352">
    <property type="component" value="Unassembled WGS sequence"/>
</dbReference>
<name>A0A7W5ZQZ2_9BACT</name>
<protein>
    <submittedName>
        <fullName evidence="2">Uncharacterized protein</fullName>
    </submittedName>
</protein>
<reference evidence="2 3" key="1">
    <citation type="submission" date="2020-08" db="EMBL/GenBank/DDBJ databases">
        <title>Genomic Encyclopedia of Type Strains, Phase IV (KMG-IV): sequencing the most valuable type-strain genomes for metagenomic binning, comparative biology and taxonomic classification.</title>
        <authorList>
            <person name="Goeker M."/>
        </authorList>
    </citation>
    <scope>NUCLEOTIDE SEQUENCE [LARGE SCALE GENOMIC DNA]</scope>
    <source>
        <strain evidence="2 3">DSM 17976</strain>
    </source>
</reference>
<evidence type="ECO:0000313" key="3">
    <source>
        <dbReference type="Proteomes" id="UP000541352"/>
    </source>
</evidence>
<organism evidence="2 3">
    <name type="scientific">Runella defluvii</name>
    <dbReference type="NCBI Taxonomy" id="370973"/>
    <lineage>
        <taxon>Bacteria</taxon>
        <taxon>Pseudomonadati</taxon>
        <taxon>Bacteroidota</taxon>
        <taxon>Cytophagia</taxon>
        <taxon>Cytophagales</taxon>
        <taxon>Spirosomataceae</taxon>
        <taxon>Runella</taxon>
    </lineage>
</organism>
<gene>
    <name evidence="2" type="ORF">FHS57_006059</name>
</gene>
<keyword evidence="1" id="KW-0472">Membrane</keyword>
<dbReference type="AlphaFoldDB" id="A0A7W5ZQZ2"/>
<proteinExistence type="predicted"/>
<feature type="transmembrane region" description="Helical" evidence="1">
    <location>
        <begin position="6"/>
        <end position="27"/>
    </location>
</feature>
<sequence>MFSFFTYSTSFSVSAPMVFMPLIGAFLNKAVASPHDF</sequence>
<accession>A0A7W5ZQZ2</accession>
<keyword evidence="1" id="KW-1133">Transmembrane helix</keyword>
<dbReference type="EMBL" id="JACIBY010000024">
    <property type="protein sequence ID" value="MBB3842030.1"/>
    <property type="molecule type" value="Genomic_DNA"/>
</dbReference>
<evidence type="ECO:0000256" key="1">
    <source>
        <dbReference type="SAM" id="Phobius"/>
    </source>
</evidence>
<keyword evidence="3" id="KW-1185">Reference proteome</keyword>